<dbReference type="GO" id="GO:0047372">
    <property type="term" value="F:monoacylglycerol lipase activity"/>
    <property type="evidence" value="ECO:0007669"/>
    <property type="project" value="TreeGrafter"/>
</dbReference>
<dbReference type="GeneID" id="87826262"/>
<protein>
    <submittedName>
        <fullName evidence="2">Alpha/beta-hydrolase</fullName>
    </submittedName>
</protein>
<dbReference type="Proteomes" id="UP001302602">
    <property type="component" value="Unassembled WGS sequence"/>
</dbReference>
<organism evidence="2 3">
    <name type="scientific">Parathielavia appendiculata</name>
    <dbReference type="NCBI Taxonomy" id="2587402"/>
    <lineage>
        <taxon>Eukaryota</taxon>
        <taxon>Fungi</taxon>
        <taxon>Dikarya</taxon>
        <taxon>Ascomycota</taxon>
        <taxon>Pezizomycotina</taxon>
        <taxon>Sordariomycetes</taxon>
        <taxon>Sordariomycetidae</taxon>
        <taxon>Sordariales</taxon>
        <taxon>Chaetomiaceae</taxon>
        <taxon>Parathielavia</taxon>
    </lineage>
</organism>
<dbReference type="InterPro" id="IPR029058">
    <property type="entry name" value="AB_hydrolase_fold"/>
</dbReference>
<gene>
    <name evidence="2" type="ORF">N657DRAFT_580937</name>
</gene>
<dbReference type="Gene3D" id="3.40.50.1820">
    <property type="entry name" value="alpha/beta hydrolase"/>
    <property type="match status" value="1"/>
</dbReference>
<dbReference type="Pfam" id="PF00561">
    <property type="entry name" value="Abhydrolase_1"/>
    <property type="match status" value="1"/>
</dbReference>
<keyword evidence="3" id="KW-1185">Reference proteome</keyword>
<accession>A0AAN6YZX9</accession>
<dbReference type="InterPro" id="IPR050266">
    <property type="entry name" value="AB_hydrolase_sf"/>
</dbReference>
<dbReference type="PANTHER" id="PTHR43798">
    <property type="entry name" value="MONOACYLGLYCEROL LIPASE"/>
    <property type="match status" value="1"/>
</dbReference>
<dbReference type="EMBL" id="MU853244">
    <property type="protein sequence ID" value="KAK4119798.1"/>
    <property type="molecule type" value="Genomic_DNA"/>
</dbReference>
<comment type="caution">
    <text evidence="2">The sequence shown here is derived from an EMBL/GenBank/DDBJ whole genome shotgun (WGS) entry which is preliminary data.</text>
</comment>
<dbReference type="GO" id="GO:0046464">
    <property type="term" value="P:acylglycerol catabolic process"/>
    <property type="evidence" value="ECO:0007669"/>
    <property type="project" value="TreeGrafter"/>
</dbReference>
<reference evidence="2" key="2">
    <citation type="submission" date="2023-05" db="EMBL/GenBank/DDBJ databases">
        <authorList>
            <consortium name="Lawrence Berkeley National Laboratory"/>
            <person name="Steindorff A."/>
            <person name="Hensen N."/>
            <person name="Bonometti L."/>
            <person name="Westerberg I."/>
            <person name="Brannstrom I.O."/>
            <person name="Guillou S."/>
            <person name="Cros-Aarteil S."/>
            <person name="Calhoun S."/>
            <person name="Haridas S."/>
            <person name="Kuo A."/>
            <person name="Mondo S."/>
            <person name="Pangilinan J."/>
            <person name="Riley R."/>
            <person name="Labutti K."/>
            <person name="Andreopoulos B."/>
            <person name="Lipzen A."/>
            <person name="Chen C."/>
            <person name="Yanf M."/>
            <person name="Daum C."/>
            <person name="Ng V."/>
            <person name="Clum A."/>
            <person name="Ohm R."/>
            <person name="Martin F."/>
            <person name="Silar P."/>
            <person name="Natvig D."/>
            <person name="Lalanne C."/>
            <person name="Gautier V."/>
            <person name="Ament-Velasquez S.L."/>
            <person name="Kruys A."/>
            <person name="Hutchinson M.I."/>
            <person name="Powell A.J."/>
            <person name="Barry K."/>
            <person name="Miller A.N."/>
            <person name="Grigoriev I.V."/>
            <person name="Debuchy R."/>
            <person name="Gladieux P."/>
            <person name="Thoren M.H."/>
            <person name="Johannesson H."/>
        </authorList>
    </citation>
    <scope>NUCLEOTIDE SEQUENCE</scope>
    <source>
        <strain evidence="2">CBS 731.68</strain>
    </source>
</reference>
<evidence type="ECO:0000313" key="3">
    <source>
        <dbReference type="Proteomes" id="UP001302602"/>
    </source>
</evidence>
<proteinExistence type="predicted"/>
<feature type="domain" description="AB hydrolase-1" evidence="1">
    <location>
        <begin position="7"/>
        <end position="100"/>
    </location>
</feature>
<name>A0AAN6YZX9_9PEZI</name>
<dbReference type="InterPro" id="IPR000073">
    <property type="entry name" value="AB_hydrolase_1"/>
</dbReference>
<reference evidence="2" key="1">
    <citation type="journal article" date="2023" name="Mol. Phylogenet. Evol.">
        <title>Genome-scale phylogeny and comparative genomics of the fungal order Sordariales.</title>
        <authorList>
            <person name="Hensen N."/>
            <person name="Bonometti L."/>
            <person name="Westerberg I."/>
            <person name="Brannstrom I.O."/>
            <person name="Guillou S."/>
            <person name="Cros-Aarteil S."/>
            <person name="Calhoun S."/>
            <person name="Haridas S."/>
            <person name="Kuo A."/>
            <person name="Mondo S."/>
            <person name="Pangilinan J."/>
            <person name="Riley R."/>
            <person name="LaButti K."/>
            <person name="Andreopoulos B."/>
            <person name="Lipzen A."/>
            <person name="Chen C."/>
            <person name="Yan M."/>
            <person name="Daum C."/>
            <person name="Ng V."/>
            <person name="Clum A."/>
            <person name="Steindorff A."/>
            <person name="Ohm R.A."/>
            <person name="Martin F."/>
            <person name="Silar P."/>
            <person name="Natvig D.O."/>
            <person name="Lalanne C."/>
            <person name="Gautier V."/>
            <person name="Ament-Velasquez S.L."/>
            <person name="Kruys A."/>
            <person name="Hutchinson M.I."/>
            <person name="Powell A.J."/>
            <person name="Barry K."/>
            <person name="Miller A.N."/>
            <person name="Grigoriev I.V."/>
            <person name="Debuchy R."/>
            <person name="Gladieux P."/>
            <person name="Hiltunen Thoren M."/>
            <person name="Johannesson H."/>
        </authorList>
    </citation>
    <scope>NUCLEOTIDE SEQUENCE</scope>
    <source>
        <strain evidence="2">CBS 731.68</strain>
    </source>
</reference>
<evidence type="ECO:0000313" key="2">
    <source>
        <dbReference type="EMBL" id="KAK4119798.1"/>
    </source>
</evidence>
<dbReference type="AlphaFoldDB" id="A0AAN6YZX9"/>
<dbReference type="SUPFAM" id="SSF53474">
    <property type="entry name" value="alpha/beta-Hydrolases"/>
    <property type="match status" value="1"/>
</dbReference>
<dbReference type="RefSeq" id="XP_062643571.1">
    <property type="nucleotide sequence ID" value="XM_062789492.1"/>
</dbReference>
<dbReference type="PANTHER" id="PTHR43798:SF5">
    <property type="entry name" value="MONOACYLGLYCEROL LIPASE ABHD6"/>
    <property type="match status" value="1"/>
</dbReference>
<sequence>MDKYDPQLINTLAQHRRIILVDYAGVGLSTGTVASSVRQSADDILTFLSLIGEREVDILGFSLGGTVAQLVALNADPALLKVRKLILAGTTPSMGEGVRRSPNADVFEVAGAKEVTIETFKRLFFLANAEGVAAAEQWWARIHERSVATSGEEPATWLSQSYADGAVGVKAQSQQLGTWMTPEGSQGAEGSFERLKGLNIPVLVVNGHQLPNAELLIYPNSSHGAIFQYASYFVQHALAFLSS</sequence>
<dbReference type="GO" id="GO:0016020">
    <property type="term" value="C:membrane"/>
    <property type="evidence" value="ECO:0007669"/>
    <property type="project" value="TreeGrafter"/>
</dbReference>
<evidence type="ECO:0000259" key="1">
    <source>
        <dbReference type="Pfam" id="PF00561"/>
    </source>
</evidence>